<keyword evidence="2" id="KW-0560">Oxidoreductase</keyword>
<dbReference type="GO" id="GO:0016491">
    <property type="term" value="F:oxidoreductase activity"/>
    <property type="evidence" value="ECO:0007669"/>
    <property type="project" value="UniProtKB-KW"/>
</dbReference>
<comment type="similarity">
    <text evidence="1">Belongs to the short-chain dehydrogenases/reductases (SDR) family.</text>
</comment>
<dbReference type="STRING" id="321146.A0A139H8Z0"/>
<evidence type="ECO:0000256" key="2">
    <source>
        <dbReference type="ARBA" id="ARBA00023002"/>
    </source>
</evidence>
<evidence type="ECO:0000313" key="4">
    <source>
        <dbReference type="EMBL" id="KXS98913.1"/>
    </source>
</evidence>
<evidence type="ECO:0000256" key="3">
    <source>
        <dbReference type="SAM" id="Phobius"/>
    </source>
</evidence>
<reference evidence="4 5" key="1">
    <citation type="submission" date="2015-07" db="EMBL/GenBank/DDBJ databases">
        <title>Comparative genomics of the Sigatoka disease complex on banana suggests a link between parallel evolutionary changes in Pseudocercospora fijiensis and Pseudocercospora eumusae and increased virulence on the banana host.</title>
        <authorList>
            <person name="Chang T.-C."/>
            <person name="Salvucci A."/>
            <person name="Crous P.W."/>
            <person name="Stergiopoulos I."/>
        </authorList>
    </citation>
    <scope>NUCLEOTIDE SEQUENCE [LARGE SCALE GENOMIC DNA]</scope>
    <source>
        <strain evidence="4 5">CBS 114824</strain>
    </source>
</reference>
<dbReference type="AlphaFoldDB" id="A0A139H8Z0"/>
<keyword evidence="3" id="KW-0472">Membrane</keyword>
<evidence type="ECO:0000256" key="1">
    <source>
        <dbReference type="ARBA" id="ARBA00006484"/>
    </source>
</evidence>
<organism evidence="4 5">
    <name type="scientific">Pseudocercospora eumusae</name>
    <dbReference type="NCBI Taxonomy" id="321146"/>
    <lineage>
        <taxon>Eukaryota</taxon>
        <taxon>Fungi</taxon>
        <taxon>Dikarya</taxon>
        <taxon>Ascomycota</taxon>
        <taxon>Pezizomycotina</taxon>
        <taxon>Dothideomycetes</taxon>
        <taxon>Dothideomycetidae</taxon>
        <taxon>Mycosphaerellales</taxon>
        <taxon>Mycosphaerellaceae</taxon>
        <taxon>Pseudocercospora</taxon>
    </lineage>
</organism>
<keyword evidence="5" id="KW-1185">Reference proteome</keyword>
<protein>
    <recommendedName>
        <fullName evidence="6">Ketoreductase (KR) domain-containing protein</fullName>
    </recommendedName>
</protein>
<dbReference type="InterPro" id="IPR002347">
    <property type="entry name" value="SDR_fam"/>
</dbReference>
<dbReference type="Proteomes" id="UP000070133">
    <property type="component" value="Unassembled WGS sequence"/>
</dbReference>
<accession>A0A139H8Z0</accession>
<dbReference type="Pfam" id="PF00106">
    <property type="entry name" value="adh_short"/>
    <property type="match status" value="1"/>
</dbReference>
<name>A0A139H8Z0_9PEZI</name>
<feature type="transmembrane region" description="Helical" evidence="3">
    <location>
        <begin position="21"/>
        <end position="40"/>
    </location>
</feature>
<dbReference type="EMBL" id="LFZN01000103">
    <property type="protein sequence ID" value="KXS98913.1"/>
    <property type="molecule type" value="Genomic_DNA"/>
</dbReference>
<dbReference type="PANTHER" id="PTHR24320">
    <property type="entry name" value="RETINOL DEHYDROGENASE"/>
    <property type="match status" value="1"/>
</dbReference>
<dbReference type="PANTHER" id="PTHR24320:SF143">
    <property type="entry name" value="NAD(P)-BINDING PROTEIN"/>
    <property type="match status" value="1"/>
</dbReference>
<sequence>MPGSKNTYDPKTDMPDISGKVYVVTGGSAGIGFGICAHLLQHNCAALYILSKKKEHLEEAQQGLKKYGDISKLHPIQLDLEDLHQTDKIAARLSKELIRLDALILHASLSVAPSAESKDSIDTHMQVNILSQHHLTMCLLPLLIQTHDSRLVLQTSSSSLHHFSPSPKFPKEISELKSDIIGPMTSPYGRTKLSQILQTRALVRRKQRAEIGMRPNSAPWINTTHPGEQAIDAHGNIGVITRPSMKDAIDQGCRSALFAATSPDVAAEKMDGEYIVSSDCRVSSETTEHVQDEELGERLWELTEQILREKLGGLPYRTS</sequence>
<comment type="caution">
    <text evidence="4">The sequence shown here is derived from an EMBL/GenBank/DDBJ whole genome shotgun (WGS) entry which is preliminary data.</text>
</comment>
<dbReference type="SUPFAM" id="SSF51735">
    <property type="entry name" value="NAD(P)-binding Rossmann-fold domains"/>
    <property type="match status" value="1"/>
</dbReference>
<keyword evidence="3" id="KW-1133">Transmembrane helix</keyword>
<gene>
    <name evidence="4" type="ORF">AC578_7457</name>
</gene>
<keyword evidence="3" id="KW-0812">Transmembrane</keyword>
<dbReference type="InterPro" id="IPR036291">
    <property type="entry name" value="NAD(P)-bd_dom_sf"/>
</dbReference>
<evidence type="ECO:0000313" key="5">
    <source>
        <dbReference type="Proteomes" id="UP000070133"/>
    </source>
</evidence>
<dbReference type="OrthoDB" id="191139at2759"/>
<proteinExistence type="inferred from homology"/>
<dbReference type="Gene3D" id="3.40.50.720">
    <property type="entry name" value="NAD(P)-binding Rossmann-like Domain"/>
    <property type="match status" value="1"/>
</dbReference>
<evidence type="ECO:0008006" key="6">
    <source>
        <dbReference type="Google" id="ProtNLM"/>
    </source>
</evidence>